<dbReference type="RefSeq" id="WP_110073856.1">
    <property type="nucleotide sequence ID" value="NZ_CM009896.1"/>
</dbReference>
<keyword evidence="2" id="KW-1185">Reference proteome</keyword>
<evidence type="ECO:0000313" key="2">
    <source>
        <dbReference type="Proteomes" id="UP000245488"/>
    </source>
</evidence>
<protein>
    <submittedName>
        <fullName evidence="1">Uncharacterized protein</fullName>
    </submittedName>
</protein>
<accession>A0A317G3Y2</accession>
<dbReference type="Proteomes" id="UP000245488">
    <property type="component" value="Chromosome"/>
</dbReference>
<dbReference type="AlphaFoldDB" id="A0A317G3Y2"/>
<comment type="caution">
    <text evidence="1">The sequence shown here is derived from an EMBL/GenBank/DDBJ whole genome shotgun (WGS) entry which is preliminary data.</text>
</comment>
<sequence length="79" mass="9023">MIFFDPRSRSDEDYQKDVENGKYDAFRRSDVGGVYTYQTTSDGATLIKDVEPADNDKGHQQTDFLVENGYITSIHSHND</sequence>
<evidence type="ECO:0000313" key="1">
    <source>
        <dbReference type="EMBL" id="PWT28784.1"/>
    </source>
</evidence>
<name>A0A317G3Y2_BUTFI</name>
<dbReference type="EMBL" id="NXNG01000001">
    <property type="protein sequence ID" value="PWT28784.1"/>
    <property type="molecule type" value="Genomic_DNA"/>
</dbReference>
<gene>
    <name evidence="1" type="ORF">CPT75_17545</name>
</gene>
<organism evidence="1 2">
    <name type="scientific">Butyrivibrio fibrisolvens</name>
    <dbReference type="NCBI Taxonomy" id="831"/>
    <lineage>
        <taxon>Bacteria</taxon>
        <taxon>Bacillati</taxon>
        <taxon>Bacillota</taxon>
        <taxon>Clostridia</taxon>
        <taxon>Lachnospirales</taxon>
        <taxon>Lachnospiraceae</taxon>
        <taxon>Butyrivibrio</taxon>
    </lineage>
</organism>
<proteinExistence type="predicted"/>
<reference evidence="1 2" key="1">
    <citation type="submission" date="2017-09" db="EMBL/GenBank/DDBJ databases">
        <title>High-quality draft genome sequence of Butyrivibrio fibrisolvens INBov1, isolated from cow rumen.</title>
        <authorList>
            <person name="Rodriguez Hernaez J."/>
            <person name="Rivarola M."/>
            <person name="Paniego N."/>
            <person name="Cravero S."/>
            <person name="Ceron Cucchi M."/>
            <person name="Martinez M.C."/>
        </authorList>
    </citation>
    <scope>NUCLEOTIDE SEQUENCE [LARGE SCALE GENOMIC DNA]</scope>
    <source>
        <strain evidence="1 2">INBov1</strain>
    </source>
</reference>